<evidence type="ECO:0000313" key="3">
    <source>
        <dbReference type="Proteomes" id="UP000000606"/>
    </source>
</evidence>
<feature type="region of interest" description="Disordered" evidence="1">
    <location>
        <begin position="1"/>
        <end position="28"/>
    </location>
</feature>
<dbReference type="KEGG" id="bli:BL05389"/>
<reference evidence="2 3" key="1">
    <citation type="journal article" date="2004" name="Genome Biol.">
        <title>Complete genome sequence of the industrial bacterium Bacillus licheniformis and comparisons with closely related Bacillus species.</title>
        <authorList>
            <person name="Rey M.W."/>
            <person name="Ramaiya P."/>
            <person name="Nelson B.A."/>
            <person name="Brody-Karpin S.D."/>
            <person name="Zaretsky E.J."/>
            <person name="Tang M."/>
            <person name="Lopez de Leon A."/>
            <person name="Xiang H."/>
            <person name="Gusti V."/>
            <person name="Clausen I.G."/>
            <person name="Olsen P.B."/>
            <person name="Rasmussen M.D."/>
            <person name="Andersen J.T."/>
            <person name="Jorgensen P.L."/>
            <person name="Larsen T.S."/>
            <person name="Sorokin A."/>
            <person name="Bolotin A."/>
            <person name="Lapidus A."/>
            <person name="Galleron N."/>
            <person name="Ehrlich S.D."/>
            <person name="Berka R.M."/>
        </authorList>
    </citation>
    <scope>NUCLEOTIDE SEQUENCE [LARGE SCALE GENOMIC DNA]</scope>
    <source>
        <strain evidence="3">ATCC 14580 / DSM 13 / JCM 2505 / CCUG 7422 / NBRC 12200 / NCIMB 9375 / NCTC 10341 / NRRL NRS-1264 / Gibson 46</strain>
    </source>
</reference>
<organism evidence="2 3">
    <name type="scientific">Bacillus licheniformis (strain ATCC 14580 / DSM 13 / JCM 2505 / CCUG 7422 / NBRC 12200 / NCIMB 9375 / NCTC 10341 / NRRL NRS-1264 / Gibson 46)</name>
    <dbReference type="NCBI Taxonomy" id="279010"/>
    <lineage>
        <taxon>Bacteria</taxon>
        <taxon>Bacillati</taxon>
        <taxon>Bacillota</taxon>
        <taxon>Bacilli</taxon>
        <taxon>Bacillales</taxon>
        <taxon>Bacillaceae</taxon>
        <taxon>Bacillus</taxon>
    </lineage>
</organism>
<proteinExistence type="predicted"/>
<dbReference type="Proteomes" id="UP000000606">
    <property type="component" value="Chromosome"/>
</dbReference>
<keyword evidence="3" id="KW-1185">Reference proteome</keyword>
<protein>
    <submittedName>
        <fullName evidence="2">Uncharacterized protein</fullName>
    </submittedName>
</protein>
<dbReference type="AlphaFoldDB" id="Q62NC2"/>
<dbReference type="EMBL" id="CP000002">
    <property type="protein sequence ID" value="AAU25739.2"/>
    <property type="molecule type" value="Genomic_DNA"/>
</dbReference>
<name>Q62NC2_BACLD</name>
<accession>Q62NC2</accession>
<sequence>MKRQTTTADAKHYSPENILPKKQIKQDT</sequence>
<dbReference type="HOGENOM" id="CLU_3412373_0_0_9"/>
<gene>
    <name evidence="2" type="ordered locus">BL05389</name>
</gene>
<evidence type="ECO:0000256" key="1">
    <source>
        <dbReference type="SAM" id="MobiDB-lite"/>
    </source>
</evidence>
<evidence type="ECO:0000313" key="2">
    <source>
        <dbReference type="EMBL" id="AAU25739.2"/>
    </source>
</evidence>